<evidence type="ECO:0000313" key="3">
    <source>
        <dbReference type="Proteomes" id="UP001501725"/>
    </source>
</evidence>
<dbReference type="RefSeq" id="WP_345258159.1">
    <property type="nucleotide sequence ID" value="NZ_BAABGY010000018.1"/>
</dbReference>
<feature type="signal peptide" evidence="1">
    <location>
        <begin position="1"/>
        <end position="20"/>
    </location>
</feature>
<protein>
    <submittedName>
        <fullName evidence="2">Plug domain-containing protein</fullName>
    </submittedName>
</protein>
<organism evidence="2 3">
    <name type="scientific">Flaviaesturariibacter amylovorans</name>
    <dbReference type="NCBI Taxonomy" id="1084520"/>
    <lineage>
        <taxon>Bacteria</taxon>
        <taxon>Pseudomonadati</taxon>
        <taxon>Bacteroidota</taxon>
        <taxon>Chitinophagia</taxon>
        <taxon>Chitinophagales</taxon>
        <taxon>Chitinophagaceae</taxon>
        <taxon>Flaviaestuariibacter</taxon>
    </lineage>
</organism>
<evidence type="ECO:0000313" key="2">
    <source>
        <dbReference type="EMBL" id="GAA4343661.1"/>
    </source>
</evidence>
<dbReference type="Gene3D" id="2.170.130.10">
    <property type="entry name" value="TonB-dependent receptor, plug domain"/>
    <property type="match status" value="1"/>
</dbReference>
<proteinExistence type="predicted"/>
<dbReference type="SUPFAM" id="SSF56935">
    <property type="entry name" value="Porins"/>
    <property type="match status" value="1"/>
</dbReference>
<comment type="caution">
    <text evidence="2">The sequence shown here is derived from an EMBL/GenBank/DDBJ whole genome shotgun (WGS) entry which is preliminary data.</text>
</comment>
<gene>
    <name evidence="2" type="ORF">GCM10023184_44090</name>
</gene>
<evidence type="ECO:0000256" key="1">
    <source>
        <dbReference type="SAM" id="SignalP"/>
    </source>
</evidence>
<dbReference type="EMBL" id="BAABGY010000018">
    <property type="protein sequence ID" value="GAA4343661.1"/>
    <property type="molecule type" value="Genomic_DNA"/>
</dbReference>
<keyword evidence="1" id="KW-0732">Signal</keyword>
<dbReference type="InterPro" id="IPR037066">
    <property type="entry name" value="Plug_dom_sf"/>
</dbReference>
<accession>A0ABP8HSI8</accession>
<dbReference type="Proteomes" id="UP001501725">
    <property type="component" value="Unassembled WGS sequence"/>
</dbReference>
<sequence>MLLRFLLSLLLLSCAPAAFSQGLDSLLAFRQRADPQERVHVHFDKSQYNPGETIWFKAYLYAGGFPSGVSSSFYAELLDEDGRVLQRHSSPVAFAAATGSFTIDSNFVKPAVFFKAYTVSMLNSDTGFLYTKAIPVLGVRKTTLKPAAPALRLLPEGGDLIVGLPGTVAFKATDERGAPLRVGGTVTDDKGKSVAELRTIHDGMGRFTFIPEEGRTYTVSWKDGRGKPYSSKLPPARPQGTLLAITDHETGKRFTLLRTADVPEAQKELQVVAFMNQEVLFKADINMTSRVTASGVFPTGNLRSGILCITVFDRNRQPLLERISFVNNRDFEFDGDVYLTQKNFNKRGLNKLEISVSDTVPTNLSLSVTDADLNAPGPMEDNIVSRLLLTSELRGSINNPYYYVFSNSDSAAYHTDLLMLTHGWRRYNWSDVWARRLPPRRYTEHSFLAITGGLVGVPPGLLGPGLQVNGILQTADTTKDIIVLPVDRKGNIFSEGLVFYGPARLYFSLSNKSLPSDAGVLRLDNGLYKPGIRSLLDSSVLVGIAAPDVATIAANQKVTALSQQSAQQFARSVQLANVTVAGKAQSPLAKMDQKYARGMFAGGGKGFDLVNDPMGTSYANVFQFLQGKVAGLQISNSGPNPTLTWRGGSPALYLDEMQSDVAQVGSISVHDIAYVKVFRPGESIMTGGGGGVIAIYTRKGGEGATDPSFKGMSFVTIQGYSPVKEFFSPDYAKPSERDAYGDYRSTLLWSPTIYTDKTRRKIRLQFYNNDVTKHFRLVLEGVNAEGKVIRVEKKVRAVN</sequence>
<keyword evidence="3" id="KW-1185">Reference proteome</keyword>
<name>A0ABP8HSI8_9BACT</name>
<reference evidence="3" key="1">
    <citation type="journal article" date="2019" name="Int. J. Syst. Evol. Microbiol.">
        <title>The Global Catalogue of Microorganisms (GCM) 10K type strain sequencing project: providing services to taxonomists for standard genome sequencing and annotation.</title>
        <authorList>
            <consortium name="The Broad Institute Genomics Platform"/>
            <consortium name="The Broad Institute Genome Sequencing Center for Infectious Disease"/>
            <person name="Wu L."/>
            <person name="Ma J."/>
        </authorList>
    </citation>
    <scope>NUCLEOTIDE SEQUENCE [LARGE SCALE GENOMIC DNA]</scope>
    <source>
        <strain evidence="3">JCM 17919</strain>
    </source>
</reference>
<feature type="chain" id="PRO_5047043954" evidence="1">
    <location>
        <begin position="21"/>
        <end position="799"/>
    </location>
</feature>